<feature type="compositionally biased region" description="Polar residues" evidence="1">
    <location>
        <begin position="61"/>
        <end position="90"/>
    </location>
</feature>
<dbReference type="AlphaFoldDB" id="A0A1C7M8M0"/>
<evidence type="ECO:0000256" key="1">
    <source>
        <dbReference type="SAM" id="MobiDB-lite"/>
    </source>
</evidence>
<name>A0A1C7M8M0_GRIFR</name>
<evidence type="ECO:0000313" key="3">
    <source>
        <dbReference type="Proteomes" id="UP000092993"/>
    </source>
</evidence>
<sequence>MPVHLAADPATIYRHKRDVHGYKPVPRKTKKQAPTKKTRDRRTRVASPASSYDEEEETENVAPTASSFSDIDTWSSRAISESPSTDPNTPTIFGAVNLNASSFLFANPYSAASSSSSSDELRSAAVARQLQWETQVPAYERSNAELGEREEPVRPSSPLPFLRYRPPCLEITWPIQRY</sequence>
<protein>
    <submittedName>
        <fullName evidence="2">Uncharacterized protein</fullName>
    </submittedName>
</protein>
<feature type="region of interest" description="Disordered" evidence="1">
    <location>
        <begin position="1"/>
        <end position="90"/>
    </location>
</feature>
<reference evidence="2 3" key="1">
    <citation type="submission" date="2016-03" db="EMBL/GenBank/DDBJ databases">
        <title>Whole genome sequencing of Grifola frondosa 9006-11.</title>
        <authorList>
            <person name="Min B."/>
            <person name="Park H."/>
            <person name="Kim J.-G."/>
            <person name="Cho H."/>
            <person name="Oh Y.-L."/>
            <person name="Kong W.-S."/>
            <person name="Choi I.-G."/>
        </authorList>
    </citation>
    <scope>NUCLEOTIDE SEQUENCE [LARGE SCALE GENOMIC DNA]</scope>
    <source>
        <strain evidence="2 3">9006-11</strain>
    </source>
</reference>
<feature type="compositionally biased region" description="Basic residues" evidence="1">
    <location>
        <begin position="25"/>
        <end position="44"/>
    </location>
</feature>
<organism evidence="2 3">
    <name type="scientific">Grifola frondosa</name>
    <name type="common">Maitake</name>
    <name type="synonym">Polyporus frondosus</name>
    <dbReference type="NCBI Taxonomy" id="5627"/>
    <lineage>
        <taxon>Eukaryota</taxon>
        <taxon>Fungi</taxon>
        <taxon>Dikarya</taxon>
        <taxon>Basidiomycota</taxon>
        <taxon>Agaricomycotina</taxon>
        <taxon>Agaricomycetes</taxon>
        <taxon>Polyporales</taxon>
        <taxon>Grifolaceae</taxon>
        <taxon>Grifola</taxon>
    </lineage>
</organism>
<proteinExistence type="predicted"/>
<dbReference type="EMBL" id="LUGG01000007">
    <property type="protein sequence ID" value="OBZ72917.1"/>
    <property type="molecule type" value="Genomic_DNA"/>
</dbReference>
<accession>A0A1C7M8M0</accession>
<dbReference type="Proteomes" id="UP000092993">
    <property type="component" value="Unassembled WGS sequence"/>
</dbReference>
<comment type="caution">
    <text evidence="2">The sequence shown here is derived from an EMBL/GenBank/DDBJ whole genome shotgun (WGS) entry which is preliminary data.</text>
</comment>
<evidence type="ECO:0000313" key="2">
    <source>
        <dbReference type="EMBL" id="OBZ72917.1"/>
    </source>
</evidence>
<gene>
    <name evidence="2" type="ORF">A0H81_06808</name>
</gene>
<keyword evidence="3" id="KW-1185">Reference proteome</keyword>